<dbReference type="AlphaFoldDB" id="K9UDN6"/>
<protein>
    <submittedName>
        <fullName evidence="1">Uncharacterized protein</fullName>
    </submittedName>
</protein>
<accession>K9UDN6</accession>
<dbReference type="EMBL" id="CP003600">
    <property type="protein sequence ID" value="AFY92541.1"/>
    <property type="molecule type" value="Genomic_DNA"/>
</dbReference>
<organism evidence="1 2">
    <name type="scientific">Chamaesiphon minutus (strain ATCC 27169 / PCC 6605)</name>
    <dbReference type="NCBI Taxonomy" id="1173020"/>
    <lineage>
        <taxon>Bacteria</taxon>
        <taxon>Bacillati</taxon>
        <taxon>Cyanobacteriota</taxon>
        <taxon>Cyanophyceae</taxon>
        <taxon>Gomontiellales</taxon>
        <taxon>Chamaesiphonaceae</taxon>
        <taxon>Chamaesiphon</taxon>
    </lineage>
</organism>
<dbReference type="HOGENOM" id="CLU_1709971_0_0_3"/>
<dbReference type="Proteomes" id="UP000010366">
    <property type="component" value="Chromosome"/>
</dbReference>
<evidence type="ECO:0000313" key="1">
    <source>
        <dbReference type="EMBL" id="AFY92541.1"/>
    </source>
</evidence>
<name>K9UDN6_CHAP6</name>
<dbReference type="KEGG" id="cmp:Cha6605_1355"/>
<sequence>MSKNFGIRFVPDPNRSEEILLHRYYSNTREGIYAKLIANAMAIDLPLAMDESGECERGEIEAAIDDSLATLHSKIDRLNRLSRRRGLDCHLLARSLSTTADAIADDVRHTTTERSQTHSHLPLIANIDAERDDDRQPIQPVRRKMLLGQEENG</sequence>
<keyword evidence="2" id="KW-1185">Reference proteome</keyword>
<gene>
    <name evidence="1" type="ORF">Cha6605_1355</name>
</gene>
<evidence type="ECO:0000313" key="2">
    <source>
        <dbReference type="Proteomes" id="UP000010366"/>
    </source>
</evidence>
<dbReference type="RefSeq" id="WP_015158725.1">
    <property type="nucleotide sequence ID" value="NC_019697.1"/>
</dbReference>
<proteinExistence type="predicted"/>
<reference evidence="1 2" key="1">
    <citation type="submission" date="2012-05" db="EMBL/GenBank/DDBJ databases">
        <title>Finished chromosome of genome of Chamaesiphon sp. PCC 6605.</title>
        <authorList>
            <consortium name="US DOE Joint Genome Institute"/>
            <person name="Gugger M."/>
            <person name="Coursin T."/>
            <person name="Rippka R."/>
            <person name="Tandeau De Marsac N."/>
            <person name="Huntemann M."/>
            <person name="Wei C.-L."/>
            <person name="Han J."/>
            <person name="Detter J.C."/>
            <person name="Han C."/>
            <person name="Tapia R."/>
            <person name="Chen A."/>
            <person name="Kyrpides N."/>
            <person name="Mavromatis K."/>
            <person name="Markowitz V."/>
            <person name="Szeto E."/>
            <person name="Ivanova N."/>
            <person name="Pagani I."/>
            <person name="Pati A."/>
            <person name="Goodwin L."/>
            <person name="Nordberg H.P."/>
            <person name="Cantor M.N."/>
            <person name="Hua S.X."/>
            <person name="Woyke T."/>
            <person name="Kerfeld C.A."/>
        </authorList>
    </citation>
    <scope>NUCLEOTIDE SEQUENCE [LARGE SCALE GENOMIC DNA]</scope>
    <source>
        <strain evidence="2">ATCC 27169 / PCC 6605</strain>
    </source>
</reference>